<proteinExistence type="predicted"/>
<evidence type="ECO:0000313" key="1">
    <source>
        <dbReference type="EMBL" id="MCL1143841.1"/>
    </source>
</evidence>
<dbReference type="AlphaFoldDB" id="A0A9X1ZWP5"/>
<name>A0A9X1ZWP5_9GAMM</name>
<evidence type="ECO:0000313" key="2">
    <source>
        <dbReference type="Proteomes" id="UP001139333"/>
    </source>
</evidence>
<comment type="caution">
    <text evidence="1">The sequence shown here is derived from an EMBL/GenBank/DDBJ whole genome shotgun (WGS) entry which is preliminary data.</text>
</comment>
<sequence length="1014" mass="110313">MRNINLLAIIIVTILTMVGCGGGGSDQPSKPPVVEKEPRPQLKVEDVVVTYIANAIPSIKLTNTKGKITYQILDSSPANVVKLNDAGQIQILRTGLTTIRATDTSEIYQSSQASFTINVEKAENTSLVANELNLAALDTTAHQLVVRGQKGPLTYRVKTGHESLIDINSDGKVTALGAVGEAIVEVTDAGDDNYLPQQINVKVVIHSVEADKLQFAPLEALYREGLTLEPTRLDNVDVESITYKIINSLPDDQVAEIFNPQQGNLTIKNVGQIEVEATATYSDAYDQKQQTATFAVVIKQGKRESLTVDEIVTHYSTDSYIYPTVSHHYGDVEYQVVTGGDVVELVQAGDAFKMKSVGTVVVEASEKSTRNYPASSTQFSIEVTPAPHLGIADTASSLSYKPALSLPLQFAGQKGQLTAVDALPAGLRVEANNLLVDKAGLYKLKFEDDGGELYLPTQFSLTLDVAKAAGENLPALSYGRVYAPNLQINLLKDLGLTHISQLDVIKNSQQDVASLLNDGILQVHKAGKTQLTLRRAENDNYLAGAEQVVYVDITTAANRLKLSSDSVSMTWAANNPLIKGPVVEGDVGTVTYEFLAGAATDVVSLNTQTGEMRIQNTGTTRVKVKDSGNSQYAPGEVSFTVNIEQADNPVSVDYFKTTFSPDAAIIPLFSAPVDAQFRLINQASQTVAMPDINSGLLRIKNAGTYQVEVTYGSRNYKTKTVIVDGVIDKAKHPGLPTLVQTETFSPFKTITLDFGTAIGIRSYELAGANPIGFYDLDKANGTVTLKNYRKNTPISLNVKEDESQNYLAMPEQFVTVTVDFADAADIDANHVITQEQTVIVSTLSAPQYEKLEESEFGLMAYRAVNEPTDSQLQQYGKGKVVYLDVKPVGIDDINQRKAILVHVARFDGCLSDLDTNSPDAVKAIDYDAAGYCTTGRSVRMTRFSVINDSALQDNTAYELVEPLIYYRRGQREFLADDNGGFYTLPDVTYGVTKYGFPKSLYEWGIVQFNYQTTP</sequence>
<reference evidence="1" key="1">
    <citation type="submission" date="2022-01" db="EMBL/GenBank/DDBJ databases">
        <title>Whole genome-based taxonomy of the Shewanellaceae.</title>
        <authorList>
            <person name="Martin-Rodriguez A.J."/>
        </authorList>
    </citation>
    <scope>NUCLEOTIDE SEQUENCE</scope>
    <source>
        <strain evidence="1">DSM 16422</strain>
    </source>
</reference>
<organism evidence="1 2">
    <name type="scientific">Shewanella gaetbuli</name>
    <dbReference type="NCBI Taxonomy" id="220752"/>
    <lineage>
        <taxon>Bacteria</taxon>
        <taxon>Pseudomonadati</taxon>
        <taxon>Pseudomonadota</taxon>
        <taxon>Gammaproteobacteria</taxon>
        <taxon>Alteromonadales</taxon>
        <taxon>Shewanellaceae</taxon>
        <taxon>Shewanella</taxon>
    </lineage>
</organism>
<gene>
    <name evidence="1" type="ORF">L2672_14260</name>
</gene>
<protein>
    <recommendedName>
        <fullName evidence="3">Bacterial Ig-like domain (Group 2)</fullName>
    </recommendedName>
</protein>
<accession>A0A9X1ZWP5</accession>
<dbReference type="Proteomes" id="UP001139333">
    <property type="component" value="Unassembled WGS sequence"/>
</dbReference>
<keyword evidence="2" id="KW-1185">Reference proteome</keyword>
<dbReference type="RefSeq" id="WP_248996511.1">
    <property type="nucleotide sequence ID" value="NZ_JAKIKP010000012.1"/>
</dbReference>
<dbReference type="EMBL" id="JAKIKP010000012">
    <property type="protein sequence ID" value="MCL1143841.1"/>
    <property type="molecule type" value="Genomic_DNA"/>
</dbReference>
<evidence type="ECO:0008006" key="3">
    <source>
        <dbReference type="Google" id="ProtNLM"/>
    </source>
</evidence>
<dbReference type="PROSITE" id="PS51257">
    <property type="entry name" value="PROKAR_LIPOPROTEIN"/>
    <property type="match status" value="1"/>
</dbReference>